<dbReference type="EMBL" id="KQ971334">
    <property type="protein sequence ID" value="EFA01080.2"/>
    <property type="molecule type" value="Genomic_DNA"/>
</dbReference>
<dbReference type="InterPro" id="IPR051147">
    <property type="entry name" value="CFAP_domain-containing"/>
</dbReference>
<feature type="domain" description="DUF4200" evidence="2">
    <location>
        <begin position="58"/>
        <end position="174"/>
    </location>
</feature>
<reference evidence="3 4" key="1">
    <citation type="journal article" date="2008" name="Nature">
        <title>The genome of the model beetle and pest Tribolium castaneum.</title>
        <authorList>
            <consortium name="Tribolium Genome Sequencing Consortium"/>
            <person name="Richards S."/>
            <person name="Gibbs R.A."/>
            <person name="Weinstock G.M."/>
            <person name="Brown S.J."/>
            <person name="Denell R."/>
            <person name="Beeman R.W."/>
            <person name="Gibbs R."/>
            <person name="Beeman R.W."/>
            <person name="Brown S.J."/>
            <person name="Bucher G."/>
            <person name="Friedrich M."/>
            <person name="Grimmelikhuijzen C.J."/>
            <person name="Klingler M."/>
            <person name="Lorenzen M."/>
            <person name="Richards S."/>
            <person name="Roth S."/>
            <person name="Schroder R."/>
            <person name="Tautz D."/>
            <person name="Zdobnov E.M."/>
            <person name="Muzny D."/>
            <person name="Gibbs R.A."/>
            <person name="Weinstock G.M."/>
            <person name="Attaway T."/>
            <person name="Bell S."/>
            <person name="Buhay C.J."/>
            <person name="Chandrabose M.N."/>
            <person name="Chavez D."/>
            <person name="Clerk-Blankenburg K.P."/>
            <person name="Cree A."/>
            <person name="Dao M."/>
            <person name="Davis C."/>
            <person name="Chacko J."/>
            <person name="Dinh H."/>
            <person name="Dugan-Rocha S."/>
            <person name="Fowler G."/>
            <person name="Garner T.T."/>
            <person name="Garnes J."/>
            <person name="Gnirke A."/>
            <person name="Hawes A."/>
            <person name="Hernandez J."/>
            <person name="Hines S."/>
            <person name="Holder M."/>
            <person name="Hume J."/>
            <person name="Jhangiani S.N."/>
            <person name="Joshi V."/>
            <person name="Khan Z.M."/>
            <person name="Jackson L."/>
            <person name="Kovar C."/>
            <person name="Kowis A."/>
            <person name="Lee S."/>
            <person name="Lewis L.R."/>
            <person name="Margolis J."/>
            <person name="Morgan M."/>
            <person name="Nazareth L.V."/>
            <person name="Nguyen N."/>
            <person name="Okwuonu G."/>
            <person name="Parker D."/>
            <person name="Richards S."/>
            <person name="Ruiz S.J."/>
            <person name="Santibanez J."/>
            <person name="Savard J."/>
            <person name="Scherer S.E."/>
            <person name="Schneider B."/>
            <person name="Sodergren E."/>
            <person name="Tautz D."/>
            <person name="Vattahil S."/>
            <person name="Villasana D."/>
            <person name="White C.S."/>
            <person name="Wright R."/>
            <person name="Park Y."/>
            <person name="Beeman R.W."/>
            <person name="Lord J."/>
            <person name="Oppert B."/>
            <person name="Lorenzen M."/>
            <person name="Brown S."/>
            <person name="Wang L."/>
            <person name="Savard J."/>
            <person name="Tautz D."/>
            <person name="Richards S."/>
            <person name="Weinstock G."/>
            <person name="Gibbs R.A."/>
            <person name="Liu Y."/>
            <person name="Worley K."/>
            <person name="Weinstock G."/>
            <person name="Elsik C.G."/>
            <person name="Reese J.T."/>
            <person name="Elhaik E."/>
            <person name="Landan G."/>
            <person name="Graur D."/>
            <person name="Arensburger P."/>
            <person name="Atkinson P."/>
            <person name="Beeman R.W."/>
            <person name="Beidler J."/>
            <person name="Brown S.J."/>
            <person name="Demuth J.P."/>
            <person name="Drury D.W."/>
            <person name="Du Y.Z."/>
            <person name="Fujiwara H."/>
            <person name="Lorenzen M."/>
            <person name="Maselli V."/>
            <person name="Osanai M."/>
            <person name="Park Y."/>
            <person name="Robertson H.M."/>
            <person name="Tu Z."/>
            <person name="Wang J.J."/>
            <person name="Wang S."/>
            <person name="Richards S."/>
            <person name="Song H."/>
            <person name="Zhang L."/>
            <person name="Sodergren E."/>
            <person name="Werner D."/>
            <person name="Stanke M."/>
            <person name="Morgenstern B."/>
            <person name="Solovyev V."/>
            <person name="Kosarev P."/>
            <person name="Brown G."/>
            <person name="Chen H.C."/>
            <person name="Ermolaeva O."/>
            <person name="Hlavina W."/>
            <person name="Kapustin Y."/>
            <person name="Kiryutin B."/>
            <person name="Kitts P."/>
            <person name="Maglott D."/>
            <person name="Pruitt K."/>
            <person name="Sapojnikov V."/>
            <person name="Souvorov A."/>
            <person name="Mackey A.J."/>
            <person name="Waterhouse R.M."/>
            <person name="Wyder S."/>
            <person name="Zdobnov E.M."/>
            <person name="Zdobnov E.M."/>
            <person name="Wyder S."/>
            <person name="Kriventseva E.V."/>
            <person name="Kadowaki T."/>
            <person name="Bork P."/>
            <person name="Aranda M."/>
            <person name="Bao R."/>
            <person name="Beermann A."/>
            <person name="Berns N."/>
            <person name="Bolognesi R."/>
            <person name="Bonneton F."/>
            <person name="Bopp D."/>
            <person name="Brown S.J."/>
            <person name="Bucher G."/>
            <person name="Butts T."/>
            <person name="Chaumot A."/>
            <person name="Denell R.E."/>
            <person name="Ferrier D.E."/>
            <person name="Friedrich M."/>
            <person name="Gordon C.M."/>
            <person name="Jindra M."/>
            <person name="Klingler M."/>
            <person name="Lan Q."/>
            <person name="Lattorff H.M."/>
            <person name="Laudet V."/>
            <person name="von Levetsow C."/>
            <person name="Liu Z."/>
            <person name="Lutz R."/>
            <person name="Lynch J.A."/>
            <person name="da Fonseca R.N."/>
            <person name="Posnien N."/>
            <person name="Reuter R."/>
            <person name="Roth S."/>
            <person name="Savard J."/>
            <person name="Schinko J.B."/>
            <person name="Schmitt C."/>
            <person name="Schoppmeier M."/>
            <person name="Schroder R."/>
            <person name="Shippy T.D."/>
            <person name="Simonnet F."/>
            <person name="Marques-Souza H."/>
            <person name="Tautz D."/>
            <person name="Tomoyasu Y."/>
            <person name="Trauner J."/>
            <person name="Van der Zee M."/>
            <person name="Vervoort M."/>
            <person name="Wittkopp N."/>
            <person name="Wimmer E.A."/>
            <person name="Yang X."/>
            <person name="Jones A.K."/>
            <person name="Sattelle D.B."/>
            <person name="Ebert P.R."/>
            <person name="Nelson D."/>
            <person name="Scott J.G."/>
            <person name="Beeman R.W."/>
            <person name="Muthukrishnan S."/>
            <person name="Kramer K.J."/>
            <person name="Arakane Y."/>
            <person name="Beeman R.W."/>
            <person name="Zhu Q."/>
            <person name="Hogenkamp D."/>
            <person name="Dixit R."/>
            <person name="Oppert B."/>
            <person name="Jiang H."/>
            <person name="Zou Z."/>
            <person name="Marshall J."/>
            <person name="Elpidina E."/>
            <person name="Vinokurov K."/>
            <person name="Oppert C."/>
            <person name="Zou Z."/>
            <person name="Evans J."/>
            <person name="Lu Z."/>
            <person name="Zhao P."/>
            <person name="Sumathipala N."/>
            <person name="Altincicek B."/>
            <person name="Vilcinskas A."/>
            <person name="Williams M."/>
            <person name="Hultmark D."/>
            <person name="Hetru C."/>
            <person name="Jiang H."/>
            <person name="Grimmelikhuijzen C.J."/>
            <person name="Hauser F."/>
            <person name="Cazzamali G."/>
            <person name="Williamson M."/>
            <person name="Park Y."/>
            <person name="Li B."/>
            <person name="Tanaka Y."/>
            <person name="Predel R."/>
            <person name="Neupert S."/>
            <person name="Schachtner J."/>
            <person name="Verleyen P."/>
            <person name="Raible F."/>
            <person name="Bork P."/>
            <person name="Friedrich M."/>
            <person name="Walden K.K."/>
            <person name="Robertson H.M."/>
            <person name="Angeli S."/>
            <person name="Foret S."/>
            <person name="Bucher G."/>
            <person name="Schuetz S."/>
            <person name="Maleszka R."/>
            <person name="Wimmer E.A."/>
            <person name="Beeman R.W."/>
            <person name="Lorenzen M."/>
            <person name="Tomoyasu Y."/>
            <person name="Miller S.C."/>
            <person name="Grossmann D."/>
            <person name="Bucher G."/>
        </authorList>
    </citation>
    <scope>NUCLEOTIDE SEQUENCE [LARGE SCALE GENOMIC DNA]</scope>
    <source>
        <strain evidence="3 4">Georgia GA2</strain>
    </source>
</reference>
<evidence type="ECO:0000313" key="3">
    <source>
        <dbReference type="EMBL" id="EFA01080.2"/>
    </source>
</evidence>
<dbReference type="OrthoDB" id="10264298at2759"/>
<evidence type="ECO:0000259" key="2">
    <source>
        <dbReference type="Pfam" id="PF13863"/>
    </source>
</evidence>
<dbReference type="PANTHER" id="PTHR21683:SF2">
    <property type="entry name" value="COILED-COIL DOMAIN-CONTAINING PROTEIN 42 LIKE-2-LIKE"/>
    <property type="match status" value="1"/>
</dbReference>
<reference evidence="3 4" key="2">
    <citation type="journal article" date="2010" name="Nucleic Acids Res.">
        <title>BeetleBase in 2010: revisions to provide comprehensive genomic information for Tribolium castaneum.</title>
        <authorList>
            <person name="Kim H.S."/>
            <person name="Murphy T."/>
            <person name="Xia J."/>
            <person name="Caragea D."/>
            <person name="Park Y."/>
            <person name="Beeman R.W."/>
            <person name="Lorenzen M.D."/>
            <person name="Butcher S."/>
            <person name="Manak J.R."/>
            <person name="Brown S.J."/>
        </authorList>
    </citation>
    <scope>GENOME REANNOTATION</scope>
    <source>
        <strain evidence="3 4">Georgia GA2</strain>
    </source>
</reference>
<dbReference type="AlphaFoldDB" id="D6WII2"/>
<organism evidence="3 4">
    <name type="scientific">Tribolium castaneum</name>
    <name type="common">Red flour beetle</name>
    <dbReference type="NCBI Taxonomy" id="7070"/>
    <lineage>
        <taxon>Eukaryota</taxon>
        <taxon>Metazoa</taxon>
        <taxon>Ecdysozoa</taxon>
        <taxon>Arthropoda</taxon>
        <taxon>Hexapoda</taxon>
        <taxon>Insecta</taxon>
        <taxon>Pterygota</taxon>
        <taxon>Neoptera</taxon>
        <taxon>Endopterygota</taxon>
        <taxon>Coleoptera</taxon>
        <taxon>Polyphaga</taxon>
        <taxon>Cucujiformia</taxon>
        <taxon>Tenebrionidae</taxon>
        <taxon>Tenebrionidae incertae sedis</taxon>
        <taxon>Tribolium</taxon>
    </lineage>
</organism>
<dbReference type="KEGG" id="tca:100142263"/>
<dbReference type="OMA" id="CADKKRV"/>
<dbReference type="eggNOG" id="ENOG502QRZS">
    <property type="taxonomic scope" value="Eukaryota"/>
</dbReference>
<evidence type="ECO:0000313" key="4">
    <source>
        <dbReference type="Proteomes" id="UP000007266"/>
    </source>
</evidence>
<dbReference type="GO" id="GO:0005856">
    <property type="term" value="C:cytoskeleton"/>
    <property type="evidence" value="ECO:0007669"/>
    <property type="project" value="UniProtKB-ARBA"/>
</dbReference>
<dbReference type="InterPro" id="IPR025252">
    <property type="entry name" value="DUF4200"/>
</dbReference>
<name>D6WII2_TRICA</name>
<keyword evidence="4" id="KW-1185">Reference proteome</keyword>
<sequence>MVNNTKWAKRSLELTYPKEPPFKNVREYLLSKKSFEDARHFHSYQWDKPGHQPIFHLVAGQRILEDTTRQLEEKREWAKRERVKLQSQWDDLYDKQLKFKETFQTLSSFVKSNQDKRLRAQNSLNEDYKLRMKRTQEIETLQKLINVVVESKKEMEANIAELKMYELYLNQVVSASEDFKNADDLISRYESLVSTRNLLAKRQDENLKELETARAKIAKMVEDNSFKILGLNTALASLNSRYNTAFREAVHWENIVLAIKSHSFQRFQELAEVKQSCWNTYLLMCQRKSETPKLEEGDFEKQLIFIQKTLQEVGTVKELAKRESKVIGRMRPSRT</sequence>
<protein>
    <submittedName>
        <fullName evidence="3">Coiled-coil domain-containing protein 42A-like Protein</fullName>
    </submittedName>
</protein>
<dbReference type="Pfam" id="PF13863">
    <property type="entry name" value="DUF4200"/>
    <property type="match status" value="1"/>
</dbReference>
<gene>
    <name evidence="3" type="primary">AUGUSTUS-3.0.2_04002</name>
    <name evidence="3" type="ORF">TcasGA2_TC004002</name>
</gene>
<proteinExistence type="predicted"/>
<dbReference type="InParanoid" id="D6WII2"/>
<accession>D6WII2</accession>
<dbReference type="Proteomes" id="UP000007266">
    <property type="component" value="Linkage group 3"/>
</dbReference>
<evidence type="ECO:0000256" key="1">
    <source>
        <dbReference type="ARBA" id="ARBA00023054"/>
    </source>
</evidence>
<dbReference type="HOGENOM" id="CLU_061472_0_0_1"/>
<dbReference type="PANTHER" id="PTHR21683">
    <property type="entry name" value="COILED-COIL DOMAIN-CONTAINING PROTEIN 42 LIKE-2-LIKE-RELATED"/>
    <property type="match status" value="1"/>
</dbReference>
<keyword evidence="1" id="KW-0175">Coiled coil</keyword>